<accession>A0A1H3SRE9</accession>
<protein>
    <submittedName>
        <fullName evidence="5">DNA repair photolyase</fullName>
    </submittedName>
</protein>
<evidence type="ECO:0000256" key="2">
    <source>
        <dbReference type="ARBA" id="ARBA00023004"/>
    </source>
</evidence>
<dbReference type="Pfam" id="PF04055">
    <property type="entry name" value="Radical_SAM"/>
    <property type="match status" value="1"/>
</dbReference>
<proteinExistence type="predicted"/>
<dbReference type="SUPFAM" id="SSF102114">
    <property type="entry name" value="Radical SAM enzymes"/>
    <property type="match status" value="1"/>
</dbReference>
<dbReference type="PANTHER" id="PTHR43432:SF3">
    <property type="entry name" value="SLR0285 PROTEIN"/>
    <property type="match status" value="1"/>
</dbReference>
<evidence type="ECO:0000313" key="6">
    <source>
        <dbReference type="Proteomes" id="UP000198891"/>
    </source>
</evidence>
<dbReference type="GO" id="GO:0046872">
    <property type="term" value="F:metal ion binding"/>
    <property type="evidence" value="ECO:0007669"/>
    <property type="project" value="UniProtKB-KW"/>
</dbReference>
<dbReference type="InterPro" id="IPR007197">
    <property type="entry name" value="rSAM"/>
</dbReference>
<dbReference type="GO" id="GO:0016829">
    <property type="term" value="F:lyase activity"/>
    <property type="evidence" value="ECO:0007669"/>
    <property type="project" value="UniProtKB-KW"/>
</dbReference>
<organism evidence="5 6">
    <name type="scientific">Herbiconiux ginsengi</name>
    <dbReference type="NCBI Taxonomy" id="381665"/>
    <lineage>
        <taxon>Bacteria</taxon>
        <taxon>Bacillati</taxon>
        <taxon>Actinomycetota</taxon>
        <taxon>Actinomycetes</taxon>
        <taxon>Micrococcales</taxon>
        <taxon>Microbacteriaceae</taxon>
        <taxon>Herbiconiux</taxon>
    </lineage>
</organism>
<dbReference type="STRING" id="381665.SAMN05216554_3596"/>
<feature type="domain" description="Radical SAM core" evidence="4">
    <location>
        <begin position="68"/>
        <end position="238"/>
    </location>
</feature>
<sequence>MDASMRWAGQRIDALAPGTLPGLARVSNLVQSVRSPEFAGITFHEILAKTALNHVPATARMLPDEWTINPYRGCTHACVYCYARPTHEHLGLNVLGDFDDQIVVKTNIVDVLRAELAKKRVLPPRVALGTSTDPYQRAEGRYRLMPGIIQALGESRIPFSVLTKGTLIRRDIPLLVEANRRAHVEPGLSMSFVDEELQQSLEPGTPTTAARLTALAEIRAAGLDCTVFLAPILPILSDRPHQLERMVRQIAEAGATAVLPTPLYLSSAVRPGFFAWLGRTHPELVADYERIYSGGSEADPRYRRWLDEQLQPLLTKHGLPAPDAGVQDKFALHGRRAAAPGADAPVPPTLF</sequence>
<evidence type="ECO:0000313" key="5">
    <source>
        <dbReference type="EMBL" id="SDZ40290.1"/>
    </source>
</evidence>
<dbReference type="EMBL" id="FNPZ01000004">
    <property type="protein sequence ID" value="SDZ40290.1"/>
    <property type="molecule type" value="Genomic_DNA"/>
</dbReference>
<evidence type="ECO:0000259" key="4">
    <source>
        <dbReference type="Pfam" id="PF04055"/>
    </source>
</evidence>
<dbReference type="InterPro" id="IPR058240">
    <property type="entry name" value="rSAM_sf"/>
</dbReference>
<keyword evidence="5" id="KW-0456">Lyase</keyword>
<dbReference type="SFLD" id="SFLDG01084">
    <property type="entry name" value="Uncharacterised_Radical_SAM_Su"/>
    <property type="match status" value="1"/>
</dbReference>
<keyword evidence="2" id="KW-0408">Iron</keyword>
<dbReference type="Gene3D" id="3.80.30.30">
    <property type="match status" value="1"/>
</dbReference>
<dbReference type="GO" id="GO:0051536">
    <property type="term" value="F:iron-sulfur cluster binding"/>
    <property type="evidence" value="ECO:0007669"/>
    <property type="project" value="UniProtKB-KW"/>
</dbReference>
<dbReference type="CDD" id="cd01335">
    <property type="entry name" value="Radical_SAM"/>
    <property type="match status" value="1"/>
</dbReference>
<dbReference type="PANTHER" id="PTHR43432">
    <property type="entry name" value="SLR0285 PROTEIN"/>
    <property type="match status" value="1"/>
</dbReference>
<evidence type="ECO:0000256" key="1">
    <source>
        <dbReference type="ARBA" id="ARBA00022723"/>
    </source>
</evidence>
<keyword evidence="6" id="KW-1185">Reference proteome</keyword>
<keyword evidence="1" id="KW-0479">Metal-binding</keyword>
<dbReference type="InterPro" id="IPR040086">
    <property type="entry name" value="MJ0683-like"/>
</dbReference>
<evidence type="ECO:0000256" key="3">
    <source>
        <dbReference type="ARBA" id="ARBA00023014"/>
    </source>
</evidence>
<name>A0A1H3SRE9_9MICO</name>
<gene>
    <name evidence="5" type="ORF">SAMN05216554_3596</name>
</gene>
<keyword evidence="3" id="KW-0411">Iron-sulfur</keyword>
<dbReference type="RefSeq" id="WP_245741646.1">
    <property type="nucleotide sequence ID" value="NZ_FNPZ01000004.1"/>
</dbReference>
<dbReference type="AlphaFoldDB" id="A0A1H3SRE9"/>
<dbReference type="Proteomes" id="UP000198891">
    <property type="component" value="Unassembled WGS sequence"/>
</dbReference>
<dbReference type="SFLD" id="SFLDS00029">
    <property type="entry name" value="Radical_SAM"/>
    <property type="match status" value="1"/>
</dbReference>
<reference evidence="5 6" key="1">
    <citation type="submission" date="2016-10" db="EMBL/GenBank/DDBJ databases">
        <authorList>
            <person name="de Groot N.N."/>
        </authorList>
    </citation>
    <scope>NUCLEOTIDE SEQUENCE [LARGE SCALE GENOMIC DNA]</scope>
    <source>
        <strain evidence="5 6">CGMCC 4.3491</strain>
    </source>
</reference>